<feature type="compositionally biased region" description="Basic and acidic residues" evidence="1">
    <location>
        <begin position="111"/>
        <end position="124"/>
    </location>
</feature>
<dbReference type="RefSeq" id="WP_016639123.1">
    <property type="nucleotide sequence ID" value="NZ_AOPZ01000035.1"/>
</dbReference>
<comment type="caution">
    <text evidence="3">The sequence shown here is derived from an EMBL/GenBank/DDBJ whole genome shotgun (WGS) entry which is preliminary data.</text>
</comment>
<keyword evidence="2" id="KW-0812">Transmembrane</keyword>
<gene>
    <name evidence="3" type="ORF">STRAU_0992</name>
</gene>
<dbReference type="OrthoDB" id="4306118at2"/>
<feature type="region of interest" description="Disordered" evidence="1">
    <location>
        <begin position="109"/>
        <end position="192"/>
    </location>
</feature>
<feature type="region of interest" description="Disordered" evidence="1">
    <location>
        <begin position="1"/>
        <end position="86"/>
    </location>
</feature>
<name>S4A5D1_9ACTN</name>
<organism evidence="3 4">
    <name type="scientific">Streptomyces aurantiacus JA 4570</name>
    <dbReference type="NCBI Taxonomy" id="1286094"/>
    <lineage>
        <taxon>Bacteria</taxon>
        <taxon>Bacillati</taxon>
        <taxon>Actinomycetota</taxon>
        <taxon>Actinomycetes</taxon>
        <taxon>Kitasatosporales</taxon>
        <taxon>Streptomycetaceae</taxon>
        <taxon>Streptomyces</taxon>
        <taxon>Streptomyces aurantiacus group</taxon>
    </lineage>
</organism>
<evidence type="ECO:0000256" key="2">
    <source>
        <dbReference type="SAM" id="Phobius"/>
    </source>
</evidence>
<dbReference type="AlphaFoldDB" id="S4A5D1"/>
<sequence>MTQPPAQPPQDGFGAPQYQPNGPYEPNQPPPYPGQPPAAPPGPGYGHPQQQPPYGQPQAPYGQAPYGQPQFGAYPPPPPPGTDPKKRAVLIGVAVAAVLVVGGGVFFLVSGDDKDKDDEKKPQADKSASAEVTPGGEPSGDGGDVGEESPSIPSADPGTEDPGTEAPSSGGIGGDSSDGPAPATGFKGQWQDGSSLKTLTIADKQTTGQAAGKHIVSYLDPGGTGMCTGLGQDRAGGEFRLALKCGSGTNEKYVGADLSRSGDSVVMDWDKGGSDTLKWAGGI</sequence>
<keyword evidence="2" id="KW-0472">Membrane</keyword>
<evidence type="ECO:0000256" key="1">
    <source>
        <dbReference type="SAM" id="MobiDB-lite"/>
    </source>
</evidence>
<dbReference type="PATRIC" id="fig|1286094.4.peg.972"/>
<dbReference type="EMBL" id="AOPZ01000035">
    <property type="protein sequence ID" value="EPH45955.1"/>
    <property type="molecule type" value="Genomic_DNA"/>
</dbReference>
<protein>
    <submittedName>
        <fullName evidence="3">Uncharacterized protein</fullName>
    </submittedName>
</protein>
<keyword evidence="4" id="KW-1185">Reference proteome</keyword>
<evidence type="ECO:0000313" key="3">
    <source>
        <dbReference type="EMBL" id="EPH45955.1"/>
    </source>
</evidence>
<feature type="compositionally biased region" description="Low complexity" evidence="1">
    <location>
        <begin position="16"/>
        <end position="25"/>
    </location>
</feature>
<feature type="compositionally biased region" description="Low complexity" evidence="1">
    <location>
        <begin position="56"/>
        <end position="73"/>
    </location>
</feature>
<accession>S4A5D1</accession>
<evidence type="ECO:0000313" key="4">
    <source>
        <dbReference type="Proteomes" id="UP000014629"/>
    </source>
</evidence>
<proteinExistence type="predicted"/>
<reference evidence="3 4" key="1">
    <citation type="submission" date="2013-02" db="EMBL/GenBank/DDBJ databases">
        <title>Draft Genome Sequence of Streptomyces aurantiacus, Which Produces Setomimycin.</title>
        <authorList>
            <person name="Gruening B.A."/>
            <person name="Praeg A."/>
            <person name="Erxleben A."/>
            <person name="Guenther S."/>
            <person name="Mueller M."/>
        </authorList>
    </citation>
    <scope>NUCLEOTIDE SEQUENCE [LARGE SCALE GENOMIC DNA]</scope>
    <source>
        <strain evidence="3 4">JA 4570</strain>
    </source>
</reference>
<feature type="compositionally biased region" description="Pro residues" evidence="1">
    <location>
        <begin position="26"/>
        <end position="43"/>
    </location>
</feature>
<keyword evidence="2" id="KW-1133">Transmembrane helix</keyword>
<dbReference type="Proteomes" id="UP000014629">
    <property type="component" value="Unassembled WGS sequence"/>
</dbReference>
<feature type="transmembrane region" description="Helical" evidence="2">
    <location>
        <begin position="88"/>
        <end position="111"/>
    </location>
</feature>